<sequence length="196" mass="22118">MATKAEARQREILDAAAICFARRGFHQTTMDDICREVKLSPGSVYRYYRSKDAIIAAFVEDDSRDLSDLLRQVGQQSDLWQGLDWLVDQLLAAISSPLYAELSAEIGSETMHNPRIASLVRQSDQANHQALIKLFSLAQQRGQLATNLDLPQIADLIIVLIDGLTWRKGLYPEHDLTLYATDLKHTIKYLLSGTRF</sequence>
<keyword evidence="2" id="KW-0805">Transcription regulation</keyword>
<name>A0ABP9X353_9CHLR</name>
<evidence type="ECO:0000256" key="2">
    <source>
        <dbReference type="ARBA" id="ARBA00023015"/>
    </source>
</evidence>
<proteinExistence type="predicted"/>
<dbReference type="PROSITE" id="PS50977">
    <property type="entry name" value="HTH_TETR_2"/>
    <property type="match status" value="1"/>
</dbReference>
<gene>
    <name evidence="7" type="ORF">Hgul01_03644</name>
</gene>
<feature type="DNA-binding region" description="H-T-H motif" evidence="5">
    <location>
        <begin position="29"/>
        <end position="48"/>
    </location>
</feature>
<reference evidence="7 8" key="1">
    <citation type="submission" date="2024-02" db="EMBL/GenBank/DDBJ databases">
        <title>Herpetosiphon gulosus NBRC 112829.</title>
        <authorList>
            <person name="Ichikawa N."/>
            <person name="Katano-Makiyama Y."/>
            <person name="Hidaka K."/>
        </authorList>
    </citation>
    <scope>NUCLEOTIDE SEQUENCE [LARGE SCALE GENOMIC DNA]</scope>
    <source>
        <strain evidence="7 8">NBRC 112829</strain>
    </source>
</reference>
<dbReference type="SUPFAM" id="SSF46689">
    <property type="entry name" value="Homeodomain-like"/>
    <property type="match status" value="1"/>
</dbReference>
<dbReference type="InterPro" id="IPR001647">
    <property type="entry name" value="HTH_TetR"/>
</dbReference>
<dbReference type="SUPFAM" id="SSF48498">
    <property type="entry name" value="Tetracyclin repressor-like, C-terminal domain"/>
    <property type="match status" value="1"/>
</dbReference>
<dbReference type="InterPro" id="IPR009057">
    <property type="entry name" value="Homeodomain-like_sf"/>
</dbReference>
<accession>A0ABP9X353</accession>
<keyword evidence="1" id="KW-0678">Repressor</keyword>
<keyword evidence="8" id="KW-1185">Reference proteome</keyword>
<dbReference type="Proteomes" id="UP001428290">
    <property type="component" value="Unassembled WGS sequence"/>
</dbReference>
<feature type="domain" description="HTH tetR-type" evidence="6">
    <location>
        <begin position="6"/>
        <end position="66"/>
    </location>
</feature>
<dbReference type="PANTHER" id="PTHR30055">
    <property type="entry name" value="HTH-TYPE TRANSCRIPTIONAL REGULATOR RUTR"/>
    <property type="match status" value="1"/>
</dbReference>
<dbReference type="InterPro" id="IPR050109">
    <property type="entry name" value="HTH-type_TetR-like_transc_reg"/>
</dbReference>
<keyword evidence="3 5" id="KW-0238">DNA-binding</keyword>
<organism evidence="7 8">
    <name type="scientific">Herpetosiphon gulosus</name>
    <dbReference type="NCBI Taxonomy" id="1973496"/>
    <lineage>
        <taxon>Bacteria</taxon>
        <taxon>Bacillati</taxon>
        <taxon>Chloroflexota</taxon>
        <taxon>Chloroflexia</taxon>
        <taxon>Herpetosiphonales</taxon>
        <taxon>Herpetosiphonaceae</taxon>
        <taxon>Herpetosiphon</taxon>
    </lineage>
</organism>
<dbReference type="PANTHER" id="PTHR30055:SF226">
    <property type="entry name" value="HTH-TYPE TRANSCRIPTIONAL REGULATOR PKSA"/>
    <property type="match status" value="1"/>
</dbReference>
<evidence type="ECO:0000313" key="7">
    <source>
        <dbReference type="EMBL" id="GAA5529830.1"/>
    </source>
</evidence>
<dbReference type="InterPro" id="IPR036271">
    <property type="entry name" value="Tet_transcr_reg_TetR-rel_C_sf"/>
</dbReference>
<dbReference type="EMBL" id="BAABRU010000013">
    <property type="protein sequence ID" value="GAA5529830.1"/>
    <property type="molecule type" value="Genomic_DNA"/>
</dbReference>
<evidence type="ECO:0000313" key="8">
    <source>
        <dbReference type="Proteomes" id="UP001428290"/>
    </source>
</evidence>
<dbReference type="Gene3D" id="1.10.357.10">
    <property type="entry name" value="Tetracycline Repressor, domain 2"/>
    <property type="match status" value="1"/>
</dbReference>
<comment type="caution">
    <text evidence="7">The sequence shown here is derived from an EMBL/GenBank/DDBJ whole genome shotgun (WGS) entry which is preliminary data.</text>
</comment>
<dbReference type="RefSeq" id="WP_345723423.1">
    <property type="nucleotide sequence ID" value="NZ_BAABRU010000013.1"/>
</dbReference>
<dbReference type="InterPro" id="IPR039538">
    <property type="entry name" value="BetI_C"/>
</dbReference>
<dbReference type="Pfam" id="PF13977">
    <property type="entry name" value="TetR_C_6"/>
    <property type="match status" value="1"/>
</dbReference>
<dbReference type="PRINTS" id="PR00455">
    <property type="entry name" value="HTHTETR"/>
</dbReference>
<keyword evidence="4" id="KW-0804">Transcription</keyword>
<protein>
    <recommendedName>
        <fullName evidence="6">HTH tetR-type domain-containing protein</fullName>
    </recommendedName>
</protein>
<evidence type="ECO:0000256" key="3">
    <source>
        <dbReference type="ARBA" id="ARBA00023125"/>
    </source>
</evidence>
<evidence type="ECO:0000256" key="5">
    <source>
        <dbReference type="PROSITE-ProRule" id="PRU00335"/>
    </source>
</evidence>
<dbReference type="Pfam" id="PF00440">
    <property type="entry name" value="TetR_N"/>
    <property type="match status" value="1"/>
</dbReference>
<evidence type="ECO:0000259" key="6">
    <source>
        <dbReference type="PROSITE" id="PS50977"/>
    </source>
</evidence>
<evidence type="ECO:0000256" key="1">
    <source>
        <dbReference type="ARBA" id="ARBA00022491"/>
    </source>
</evidence>
<dbReference type="Gene3D" id="1.10.10.60">
    <property type="entry name" value="Homeodomain-like"/>
    <property type="match status" value="1"/>
</dbReference>
<evidence type="ECO:0000256" key="4">
    <source>
        <dbReference type="ARBA" id="ARBA00023163"/>
    </source>
</evidence>